<dbReference type="SUPFAM" id="SSF53850">
    <property type="entry name" value="Periplasmic binding protein-like II"/>
    <property type="match status" value="1"/>
</dbReference>
<dbReference type="GO" id="GO:2000142">
    <property type="term" value="P:regulation of DNA-templated transcription initiation"/>
    <property type="evidence" value="ECO:0007669"/>
    <property type="project" value="TreeGrafter"/>
</dbReference>
<proteinExistence type="inferred from homology"/>
<dbReference type="PRINTS" id="PR00039">
    <property type="entry name" value="HTHLYSR"/>
</dbReference>
<organism evidence="8 9">
    <name type="scientific">Bifidobacterium tibiigranuli</name>
    <dbReference type="NCBI Taxonomy" id="2172043"/>
    <lineage>
        <taxon>Bacteria</taxon>
        <taxon>Bacillati</taxon>
        <taxon>Actinomycetota</taxon>
        <taxon>Actinomycetes</taxon>
        <taxon>Bifidobacteriales</taxon>
        <taxon>Bifidobacteriaceae</taxon>
        <taxon>Bifidobacterium</taxon>
    </lineage>
</organism>
<evidence type="ECO:0000256" key="5">
    <source>
        <dbReference type="ARBA" id="ARBA00023163"/>
    </source>
</evidence>
<dbReference type="SUPFAM" id="SSF46785">
    <property type="entry name" value="Winged helix' DNA-binding domain"/>
    <property type="match status" value="1"/>
</dbReference>
<feature type="region of interest" description="Disordered" evidence="6">
    <location>
        <begin position="303"/>
        <end position="322"/>
    </location>
</feature>
<evidence type="ECO:0000313" key="9">
    <source>
        <dbReference type="Proteomes" id="UP000325415"/>
    </source>
</evidence>
<dbReference type="Pfam" id="PF03466">
    <property type="entry name" value="LysR_substrate"/>
    <property type="match status" value="1"/>
</dbReference>
<dbReference type="PANTHER" id="PTHR30293">
    <property type="entry name" value="TRANSCRIPTIONAL REGULATORY PROTEIN NAC-RELATED"/>
    <property type="match status" value="1"/>
</dbReference>
<sequence length="322" mass="35203">MEACMDTKKLFYFTQLADYGSIGRTAEILKISQPALSRHVASLEKEFGHQLLTRSQHGIALTPAGESLYRSSQMILRMERGTLRQMGRIGSGPSGLVSLGLGAYNCANDIASSVLETVLSDYPGISVHCVEALSTTFSQAVKMGVLDAAIIYDPGFIPGIHCEVISTEDLYVVARRDLRVTEPGTNSIGLEAMGGLELFLPESDNILRQIVESAFRKHNLELFIRAEIESPLVLRQVVEKGLGCTCLPQSSAEEIFPGREFQKLRIESPALIASFALCTPDTQFRSSAADVVVELIRNAVDKQRGTGRNAKSRKTSEATHKR</sequence>
<evidence type="ECO:0000256" key="4">
    <source>
        <dbReference type="ARBA" id="ARBA00023159"/>
    </source>
</evidence>
<dbReference type="Pfam" id="PF00126">
    <property type="entry name" value="HTH_1"/>
    <property type="match status" value="1"/>
</dbReference>
<accession>A0A5N6SA49</accession>
<dbReference type="PANTHER" id="PTHR30293:SF0">
    <property type="entry name" value="NITROGEN ASSIMILATION REGULATORY PROTEIN NAC"/>
    <property type="match status" value="1"/>
</dbReference>
<dbReference type="PROSITE" id="PS50931">
    <property type="entry name" value="HTH_LYSR"/>
    <property type="match status" value="1"/>
</dbReference>
<protein>
    <submittedName>
        <fullName evidence="8">LysR family transcriptional regulator</fullName>
    </submittedName>
</protein>
<comment type="caution">
    <text evidence="8">The sequence shown here is derived from an EMBL/GenBank/DDBJ whole genome shotgun (WGS) entry which is preliminary data.</text>
</comment>
<dbReference type="InterPro" id="IPR036388">
    <property type="entry name" value="WH-like_DNA-bd_sf"/>
</dbReference>
<name>A0A5N6SA49_9BIFI</name>
<keyword evidence="5" id="KW-0804">Transcription</keyword>
<dbReference type="GO" id="GO:0003677">
    <property type="term" value="F:DNA binding"/>
    <property type="evidence" value="ECO:0007669"/>
    <property type="project" value="UniProtKB-KW"/>
</dbReference>
<dbReference type="FunFam" id="1.10.10.10:FF:000001">
    <property type="entry name" value="LysR family transcriptional regulator"/>
    <property type="match status" value="1"/>
</dbReference>
<evidence type="ECO:0000256" key="3">
    <source>
        <dbReference type="ARBA" id="ARBA00023125"/>
    </source>
</evidence>
<evidence type="ECO:0000259" key="7">
    <source>
        <dbReference type="PROSITE" id="PS50931"/>
    </source>
</evidence>
<dbReference type="Gene3D" id="1.10.10.10">
    <property type="entry name" value="Winged helix-like DNA-binding domain superfamily/Winged helix DNA-binding domain"/>
    <property type="match status" value="1"/>
</dbReference>
<dbReference type="Gene3D" id="3.40.190.290">
    <property type="match status" value="1"/>
</dbReference>
<gene>
    <name evidence="8" type="ORF">DDE84_01415</name>
</gene>
<dbReference type="EMBL" id="QDAG01000001">
    <property type="protein sequence ID" value="KAE8130263.1"/>
    <property type="molecule type" value="Genomic_DNA"/>
</dbReference>
<evidence type="ECO:0000256" key="1">
    <source>
        <dbReference type="ARBA" id="ARBA00009437"/>
    </source>
</evidence>
<dbReference type="InterPro" id="IPR000847">
    <property type="entry name" value="LysR_HTH_N"/>
</dbReference>
<reference evidence="8 9" key="1">
    <citation type="submission" date="2018-04" db="EMBL/GenBank/DDBJ databases">
        <authorList>
            <person name="Eckel V.P."/>
            <person name="Vogel R.F."/>
        </authorList>
    </citation>
    <scope>NUCLEOTIDE SEQUENCE [LARGE SCALE GENOMIC DNA]</scope>
    <source>
        <strain evidence="9">TMW 2.1764</strain>
    </source>
</reference>
<dbReference type="InterPro" id="IPR005119">
    <property type="entry name" value="LysR_subst-bd"/>
</dbReference>
<feature type="domain" description="HTH lysR-type" evidence="7">
    <location>
        <begin position="5"/>
        <end position="62"/>
    </location>
</feature>
<dbReference type="Proteomes" id="UP000325415">
    <property type="component" value="Unassembled WGS sequence"/>
</dbReference>
<comment type="similarity">
    <text evidence="1">Belongs to the LysR transcriptional regulatory family.</text>
</comment>
<keyword evidence="9" id="KW-1185">Reference proteome</keyword>
<keyword evidence="2" id="KW-0805">Transcription regulation</keyword>
<evidence type="ECO:0000313" key="8">
    <source>
        <dbReference type="EMBL" id="KAE8130263.1"/>
    </source>
</evidence>
<dbReference type="InterPro" id="IPR036390">
    <property type="entry name" value="WH_DNA-bd_sf"/>
</dbReference>
<evidence type="ECO:0000256" key="2">
    <source>
        <dbReference type="ARBA" id="ARBA00023015"/>
    </source>
</evidence>
<dbReference type="GO" id="GO:0003700">
    <property type="term" value="F:DNA-binding transcription factor activity"/>
    <property type="evidence" value="ECO:0007669"/>
    <property type="project" value="InterPro"/>
</dbReference>
<keyword evidence="3" id="KW-0238">DNA-binding</keyword>
<dbReference type="AlphaFoldDB" id="A0A5N6SA49"/>
<evidence type="ECO:0000256" key="6">
    <source>
        <dbReference type="SAM" id="MobiDB-lite"/>
    </source>
</evidence>
<keyword evidence="4" id="KW-0010">Activator</keyword>